<evidence type="ECO:0000256" key="1">
    <source>
        <dbReference type="SAM" id="MobiDB-lite"/>
    </source>
</evidence>
<feature type="transmembrane region" description="Helical" evidence="2">
    <location>
        <begin position="152"/>
        <end position="172"/>
    </location>
</feature>
<dbReference type="KEGG" id="ngr:NAEGRDRAFT_81069"/>
<protein>
    <submittedName>
        <fullName evidence="3">Predicted protein</fullName>
    </submittedName>
</protein>
<dbReference type="OMA" id="NHEDVIA"/>
<keyword evidence="2" id="KW-0472">Membrane</keyword>
<feature type="transmembrane region" description="Helical" evidence="2">
    <location>
        <begin position="424"/>
        <end position="446"/>
    </location>
</feature>
<dbReference type="AlphaFoldDB" id="D2VSG8"/>
<feature type="region of interest" description="Disordered" evidence="1">
    <location>
        <begin position="32"/>
        <end position="52"/>
    </location>
</feature>
<feature type="transmembrane region" description="Helical" evidence="2">
    <location>
        <begin position="599"/>
        <end position="621"/>
    </location>
</feature>
<evidence type="ECO:0000256" key="2">
    <source>
        <dbReference type="SAM" id="Phobius"/>
    </source>
</evidence>
<name>D2VSG8_NAEGR</name>
<feature type="region of interest" description="Disordered" evidence="1">
    <location>
        <begin position="320"/>
        <end position="405"/>
    </location>
</feature>
<feature type="compositionally biased region" description="Basic and acidic residues" evidence="1">
    <location>
        <begin position="391"/>
        <end position="405"/>
    </location>
</feature>
<feature type="region of interest" description="Disordered" evidence="1">
    <location>
        <begin position="706"/>
        <end position="727"/>
    </location>
</feature>
<evidence type="ECO:0000313" key="4">
    <source>
        <dbReference type="Proteomes" id="UP000006671"/>
    </source>
</evidence>
<reference evidence="3 4" key="1">
    <citation type="journal article" date="2010" name="Cell">
        <title>The genome of Naegleria gruberi illuminates early eukaryotic versatility.</title>
        <authorList>
            <person name="Fritz-Laylin L.K."/>
            <person name="Prochnik S.E."/>
            <person name="Ginger M.L."/>
            <person name="Dacks J.B."/>
            <person name="Carpenter M.L."/>
            <person name="Field M.C."/>
            <person name="Kuo A."/>
            <person name="Paredez A."/>
            <person name="Chapman J."/>
            <person name="Pham J."/>
            <person name="Shu S."/>
            <person name="Neupane R."/>
            <person name="Cipriano M."/>
            <person name="Mancuso J."/>
            <person name="Tu H."/>
            <person name="Salamov A."/>
            <person name="Lindquist E."/>
            <person name="Shapiro H."/>
            <person name="Lucas S."/>
            <person name="Grigoriev I.V."/>
            <person name="Cande W.Z."/>
            <person name="Fulton C."/>
            <person name="Rokhsar D.S."/>
            <person name="Dawson S.C."/>
        </authorList>
    </citation>
    <scope>NUCLEOTIDE SEQUENCE [LARGE SCALE GENOMIC DNA]</scope>
    <source>
        <strain evidence="3 4">NEG-M</strain>
    </source>
</reference>
<feature type="transmembrane region" description="Helical" evidence="2">
    <location>
        <begin position="566"/>
        <end position="587"/>
    </location>
</feature>
<dbReference type="VEuPathDB" id="AmoebaDB:NAEGRDRAFT_81069"/>
<feature type="compositionally biased region" description="Polar residues" evidence="1">
    <location>
        <begin position="345"/>
        <end position="367"/>
    </location>
</feature>
<organism evidence="4">
    <name type="scientific">Naegleria gruberi</name>
    <name type="common">Amoeba</name>
    <dbReference type="NCBI Taxonomy" id="5762"/>
    <lineage>
        <taxon>Eukaryota</taxon>
        <taxon>Discoba</taxon>
        <taxon>Heterolobosea</taxon>
        <taxon>Tetramitia</taxon>
        <taxon>Eutetramitia</taxon>
        <taxon>Vahlkampfiidae</taxon>
        <taxon>Naegleria</taxon>
    </lineage>
</organism>
<dbReference type="OrthoDB" id="10266964at2759"/>
<dbReference type="RefSeq" id="XP_002672934.1">
    <property type="nucleotide sequence ID" value="XM_002672888.1"/>
</dbReference>
<evidence type="ECO:0000313" key="3">
    <source>
        <dbReference type="EMBL" id="EFC40190.1"/>
    </source>
</evidence>
<gene>
    <name evidence="3" type="ORF">NAEGRDRAFT_81069</name>
</gene>
<dbReference type="GeneID" id="8855849"/>
<sequence>MNNQQQQPTSQYPSLNGASEDLQYVPYYTVHQQQPNSTTPSTANQTTTNNLPTMYPWSGMNPIPFNYVPPSSSIPSSIVHNDVELQEVPMNQNLIPSSTTTTNNQDTTIPLPQREQAPRRSWLWKWRNCKHAQQKRFLKSLKGKTWTRIPRAVGVFSLLFIFLSIAFFLTIGKSADNHLNYRKSVCQVNTDQDNSVVHFDYDRGVYYLELNVSVAHRNLGPGGPGHDEFHPGHHSIANHARHTREIRHVMRSRPDSYTKPPKIAKKSFIMSRVCSYPLQQQTLDCRDRVIKLGEISCYIDEDRMRMMEVMDMFFDMEKPGKGHGGYSKHQPPQSGRGEKRILESSKPQAPPSNDNQQAPPQSGQPNDQAKPDSGKQGQQPSSSIAPADNRQPQKDRRGDENHEDVIATRETVARRFRRSLRCAIPGFLILSVVITVIFVIIGFKVLDGKSRRSCDRFIRQYFANPFEGTGEVYKLDEVSSSAVIIQDPKEPKSRTLLSSSTLQMENTPRQERVLQKRLSKFWKLMRSTATKATETLLLYEKPAKKNISCHGKKHGACNGKRKFGRILCVIAKVALILFVIGLIAYGTLHAGISIFKLKIFSGFLHLYFTLGVIALITWFALFKRRSVHYLITSERIVRVIELPLRLRMNLVSVNYEKIKSVWAEDNRIYLKTVNSKGMERSGLIFEHVIDPAFVVNMIQQRIGAATNQTTNEQSQQTEATTTTTETH</sequence>
<accession>D2VSG8</accession>
<feature type="compositionally biased region" description="Low complexity" evidence="1">
    <location>
        <begin position="35"/>
        <end position="50"/>
    </location>
</feature>
<dbReference type="InParanoid" id="D2VSG8"/>
<keyword evidence="2" id="KW-1133">Transmembrane helix</keyword>
<dbReference type="EMBL" id="GG738894">
    <property type="protein sequence ID" value="EFC40190.1"/>
    <property type="molecule type" value="Genomic_DNA"/>
</dbReference>
<dbReference type="Proteomes" id="UP000006671">
    <property type="component" value="Unassembled WGS sequence"/>
</dbReference>
<keyword evidence="4" id="KW-1185">Reference proteome</keyword>
<feature type="compositionally biased region" description="Polar residues" evidence="1">
    <location>
        <begin position="375"/>
        <end position="384"/>
    </location>
</feature>
<proteinExistence type="predicted"/>
<keyword evidence="2" id="KW-0812">Transmembrane</keyword>